<dbReference type="Gene3D" id="3.10.450.50">
    <property type="match status" value="1"/>
</dbReference>
<organism evidence="2 3">
    <name type="scientific">Nocardia rhamnosiphila</name>
    <dbReference type="NCBI Taxonomy" id="426716"/>
    <lineage>
        <taxon>Bacteria</taxon>
        <taxon>Bacillati</taxon>
        <taxon>Actinomycetota</taxon>
        <taxon>Actinomycetes</taxon>
        <taxon>Mycobacteriales</taxon>
        <taxon>Nocardiaceae</taxon>
        <taxon>Nocardia</taxon>
    </lineage>
</organism>
<feature type="domain" description="SnoaL-like" evidence="1">
    <location>
        <begin position="9"/>
        <end position="132"/>
    </location>
</feature>
<evidence type="ECO:0000313" key="2">
    <source>
        <dbReference type="EMBL" id="MEU1956047.1"/>
    </source>
</evidence>
<comment type="caution">
    <text evidence="2">The sequence shown here is derived from an EMBL/GenBank/DDBJ whole genome shotgun (WGS) entry which is preliminary data.</text>
</comment>
<evidence type="ECO:0000259" key="1">
    <source>
        <dbReference type="Pfam" id="PF13577"/>
    </source>
</evidence>
<dbReference type="InterPro" id="IPR032710">
    <property type="entry name" value="NTF2-like_dom_sf"/>
</dbReference>
<dbReference type="EMBL" id="JBEYBF010000031">
    <property type="protein sequence ID" value="MEU1956047.1"/>
    <property type="molecule type" value="Genomic_DNA"/>
</dbReference>
<dbReference type="InterPro" id="IPR037401">
    <property type="entry name" value="SnoaL-like"/>
</dbReference>
<sequence length="158" mass="17599">MKSHSPVSADDYLAIQRFLGGAADAVTRRDFDKFASCWAQDGVWNVGLNRGSFEGRASIVENMRTIMAGIEAIVQTVENGDAWYAEGGTDVVHSRFYVTELVRRPSGETMLLRFFYADRLVRDGVGWLFSERVLNPLYVGPYDLSGPFQSATAQYADL</sequence>
<keyword evidence="3" id="KW-1185">Reference proteome</keyword>
<protein>
    <submittedName>
        <fullName evidence="2">Nuclear transport factor 2 family protein</fullName>
    </submittedName>
</protein>
<gene>
    <name evidence="2" type="ORF">ABZ510_29865</name>
</gene>
<dbReference type="Proteomes" id="UP001550628">
    <property type="component" value="Unassembled WGS sequence"/>
</dbReference>
<dbReference type="CDD" id="cd00531">
    <property type="entry name" value="NTF2_like"/>
    <property type="match status" value="1"/>
</dbReference>
<evidence type="ECO:0000313" key="3">
    <source>
        <dbReference type="Proteomes" id="UP001550628"/>
    </source>
</evidence>
<dbReference type="Pfam" id="PF13577">
    <property type="entry name" value="SnoaL_4"/>
    <property type="match status" value="1"/>
</dbReference>
<proteinExistence type="predicted"/>
<dbReference type="SUPFAM" id="SSF54427">
    <property type="entry name" value="NTF2-like"/>
    <property type="match status" value="1"/>
</dbReference>
<dbReference type="RefSeq" id="WP_356959329.1">
    <property type="nucleotide sequence ID" value="NZ_JBEYBD010000028.1"/>
</dbReference>
<accession>A0ABV2WYS5</accession>
<name>A0ABV2WYS5_9NOCA</name>
<reference evidence="2 3" key="1">
    <citation type="submission" date="2024-06" db="EMBL/GenBank/DDBJ databases">
        <title>The Natural Products Discovery Center: Release of the First 8490 Sequenced Strains for Exploring Actinobacteria Biosynthetic Diversity.</title>
        <authorList>
            <person name="Kalkreuter E."/>
            <person name="Kautsar S.A."/>
            <person name="Yang D."/>
            <person name="Bader C.D."/>
            <person name="Teijaro C.N."/>
            <person name="Fluegel L."/>
            <person name="Davis C.M."/>
            <person name="Simpson J.R."/>
            <person name="Lauterbach L."/>
            <person name="Steele A.D."/>
            <person name="Gui C."/>
            <person name="Meng S."/>
            <person name="Li G."/>
            <person name="Viehrig K."/>
            <person name="Ye F."/>
            <person name="Su P."/>
            <person name="Kiefer A.F."/>
            <person name="Nichols A."/>
            <person name="Cepeda A.J."/>
            <person name="Yan W."/>
            <person name="Fan B."/>
            <person name="Jiang Y."/>
            <person name="Adhikari A."/>
            <person name="Zheng C.-J."/>
            <person name="Schuster L."/>
            <person name="Cowan T.M."/>
            <person name="Smanski M.J."/>
            <person name="Chevrette M.G."/>
            <person name="De Carvalho L.P.S."/>
            <person name="Shen B."/>
        </authorList>
    </citation>
    <scope>NUCLEOTIDE SEQUENCE [LARGE SCALE GENOMIC DNA]</scope>
    <source>
        <strain evidence="2 3">NPDC019708</strain>
    </source>
</reference>